<gene>
    <name evidence="5" type="ORF">RI129_001291</name>
</gene>
<dbReference type="InterPro" id="IPR059102">
    <property type="entry name" value="PHD_PHF7/G2E3-like"/>
</dbReference>
<comment type="caution">
    <text evidence="5">The sequence shown here is derived from an EMBL/GenBank/DDBJ whole genome shotgun (WGS) entry which is preliminary data.</text>
</comment>
<dbReference type="InterPro" id="IPR013083">
    <property type="entry name" value="Znf_RING/FYVE/PHD"/>
</dbReference>
<dbReference type="InterPro" id="IPR011011">
    <property type="entry name" value="Znf_FYVE_PHD"/>
</dbReference>
<evidence type="ECO:0000313" key="6">
    <source>
        <dbReference type="Proteomes" id="UP001329430"/>
    </source>
</evidence>
<dbReference type="PANTHER" id="PTHR12420">
    <property type="entry name" value="PHD FINGER PROTEIN"/>
    <property type="match status" value="1"/>
</dbReference>
<name>A0AAN7VKH7_9COLE</name>
<dbReference type="PROSITE" id="PS51805">
    <property type="entry name" value="EPHD"/>
    <property type="match status" value="1"/>
</dbReference>
<dbReference type="SUPFAM" id="SSF57903">
    <property type="entry name" value="FYVE/PHD zinc finger"/>
    <property type="match status" value="1"/>
</dbReference>
<evidence type="ECO:0000313" key="5">
    <source>
        <dbReference type="EMBL" id="KAK5650262.1"/>
    </source>
</evidence>
<evidence type="ECO:0000256" key="1">
    <source>
        <dbReference type="ARBA" id="ARBA00022723"/>
    </source>
</evidence>
<dbReference type="PROSITE" id="PS01359">
    <property type="entry name" value="ZF_PHD_1"/>
    <property type="match status" value="1"/>
</dbReference>
<dbReference type="GO" id="GO:0008270">
    <property type="term" value="F:zinc ion binding"/>
    <property type="evidence" value="ECO:0007669"/>
    <property type="project" value="UniProtKB-KW"/>
</dbReference>
<dbReference type="GO" id="GO:0005634">
    <property type="term" value="C:nucleus"/>
    <property type="evidence" value="ECO:0007669"/>
    <property type="project" value="TreeGrafter"/>
</dbReference>
<dbReference type="EMBL" id="JAVRBK010000001">
    <property type="protein sequence ID" value="KAK5650262.1"/>
    <property type="molecule type" value="Genomic_DNA"/>
</dbReference>
<dbReference type="InterPro" id="IPR034732">
    <property type="entry name" value="EPHD"/>
</dbReference>
<accession>A0AAN7VKH7</accession>
<dbReference type="Gene3D" id="3.30.40.10">
    <property type="entry name" value="Zinc/RING finger domain, C3HC4 (zinc finger)"/>
    <property type="match status" value="2"/>
</dbReference>
<protein>
    <recommendedName>
        <fullName evidence="4">PHD-type domain-containing protein</fullName>
    </recommendedName>
</protein>
<feature type="domain" description="PHD-type" evidence="4">
    <location>
        <begin position="7"/>
        <end position="121"/>
    </location>
</feature>
<keyword evidence="2" id="KW-0863">Zinc-finger</keyword>
<sequence>MAKSRICKICVLCRKDIDDELKYGKLYKSKNVWVHYYCLLLSETITQSGEDEEGILGFMPQDITKELERSKSKKCCYCNEMMATLGCVHKHCNRKFHLYCGYINNAMFHFTKFTVHCNLHTKPSNLPAYIKKSLKDYYCLICLDAFHETIKPSEVYWASCCKSRVLLHISCLRQMALNAGYFTKCPGCNNQTDFIESIRNWGVFVPERDASWELDRNAFSDLLYVHDKCDVLSCICPDGRTFSDEKGKWKLILCKMCGSVGTHLACSKYKRRFLCDVCALNREENSTINSTNVCNYKNIQEIENDRNEEEFIEIEILEPRLGDFFVENENNSTFHSDCKNMVPLDNSIVEEEKEISCTQRHTNDDTEHKMQVSCEKNSLRQLSLSSALLPQQVRRRQKYLLRICLYQLQRLQCIEIARIPSSKHTSVQCYYHISNTEATHSTSGEGNSKGSRQETLCGYVTRHAARPAWRSIFC</sequence>
<dbReference type="PANTHER" id="PTHR12420:SF42">
    <property type="entry name" value="G2_M PHASE-SPECIFIC E3 UBIQUITIN-PROTEIN LIGASE"/>
    <property type="match status" value="1"/>
</dbReference>
<organism evidence="5 6">
    <name type="scientific">Pyrocoelia pectoralis</name>
    <dbReference type="NCBI Taxonomy" id="417401"/>
    <lineage>
        <taxon>Eukaryota</taxon>
        <taxon>Metazoa</taxon>
        <taxon>Ecdysozoa</taxon>
        <taxon>Arthropoda</taxon>
        <taxon>Hexapoda</taxon>
        <taxon>Insecta</taxon>
        <taxon>Pterygota</taxon>
        <taxon>Neoptera</taxon>
        <taxon>Endopterygota</taxon>
        <taxon>Coleoptera</taxon>
        <taxon>Polyphaga</taxon>
        <taxon>Elateriformia</taxon>
        <taxon>Elateroidea</taxon>
        <taxon>Lampyridae</taxon>
        <taxon>Lampyrinae</taxon>
        <taxon>Pyrocoelia</taxon>
    </lineage>
</organism>
<reference evidence="5 6" key="1">
    <citation type="journal article" date="2024" name="Insects">
        <title>An Improved Chromosome-Level Genome Assembly of the Firefly Pyrocoelia pectoralis.</title>
        <authorList>
            <person name="Fu X."/>
            <person name="Meyer-Rochow V.B."/>
            <person name="Ballantyne L."/>
            <person name="Zhu X."/>
        </authorList>
    </citation>
    <scope>NUCLEOTIDE SEQUENCE [LARGE SCALE GENOMIC DNA]</scope>
    <source>
        <strain evidence="5">XCY_ONT2</strain>
    </source>
</reference>
<dbReference type="InterPro" id="IPR019786">
    <property type="entry name" value="Zinc_finger_PHD-type_CS"/>
</dbReference>
<dbReference type="AlphaFoldDB" id="A0AAN7VKH7"/>
<dbReference type="Pfam" id="PF26054">
    <property type="entry name" value="PHD_G2E3"/>
    <property type="match status" value="1"/>
</dbReference>
<dbReference type="InterPro" id="IPR051188">
    <property type="entry name" value="PHD-type_Zinc_Finger"/>
</dbReference>
<keyword evidence="1" id="KW-0479">Metal-binding</keyword>
<evidence type="ECO:0000256" key="3">
    <source>
        <dbReference type="ARBA" id="ARBA00022833"/>
    </source>
</evidence>
<dbReference type="Proteomes" id="UP001329430">
    <property type="component" value="Chromosome 1"/>
</dbReference>
<proteinExistence type="predicted"/>
<keyword evidence="3" id="KW-0862">Zinc</keyword>
<evidence type="ECO:0000259" key="4">
    <source>
        <dbReference type="PROSITE" id="PS51805"/>
    </source>
</evidence>
<keyword evidence="6" id="KW-1185">Reference proteome</keyword>
<dbReference type="Pfam" id="PF13771">
    <property type="entry name" value="zf-HC5HC2H"/>
    <property type="match status" value="1"/>
</dbReference>
<evidence type="ECO:0000256" key="2">
    <source>
        <dbReference type="ARBA" id="ARBA00022771"/>
    </source>
</evidence>